<proteinExistence type="predicted"/>
<protein>
    <submittedName>
        <fullName evidence="1">Uncharacterized protein</fullName>
    </submittedName>
</protein>
<gene>
    <name evidence="1" type="ORF">BDR25DRAFT_333100</name>
</gene>
<dbReference type="Proteomes" id="UP000799755">
    <property type="component" value="Unassembled WGS sequence"/>
</dbReference>
<sequence length="359" mass="40886">MSDLQIMEQQDVSPPLSFREPPLTPPSTNKKPAAEAQHRVIALFNRIQAGRYTEGNNWIEYWLATGEFDQIQSNLQQDDALLKYAEASIRYDYDETKRRLVVRMPTGVHEFFVDKVEDNIRTQLKVISKGPGRTAQFAKNLRPARSTEIRFTGSKSRYHPDISFGRKGAKFPGVIFEIAYSQLRLDRLAESYIVDSNANIRVVVGLDIAYGKESRKATLSVWRPQISNKTLVVVAEATDEVIRNDKGNSVGHPGLRLRLSDFTCQKIALEQIGDEDIDICISGEQLCEYIAEAEDEVQQATYEEPLPDGINKRKRSETPPEEIRSDDEVKYAEQERRAAKRADHDMDYEDRQSAKSLSE</sequence>
<comment type="caution">
    <text evidence="1">The sequence shown here is derived from an EMBL/GenBank/DDBJ whole genome shotgun (WGS) entry which is preliminary data.</text>
</comment>
<dbReference type="EMBL" id="MU003501">
    <property type="protein sequence ID" value="KAF2472781.1"/>
    <property type="molecule type" value="Genomic_DNA"/>
</dbReference>
<accession>A0ACB6R0W5</accession>
<keyword evidence="2" id="KW-1185">Reference proteome</keyword>
<evidence type="ECO:0000313" key="2">
    <source>
        <dbReference type="Proteomes" id="UP000799755"/>
    </source>
</evidence>
<reference evidence="1" key="1">
    <citation type="journal article" date="2020" name="Stud. Mycol.">
        <title>101 Dothideomycetes genomes: a test case for predicting lifestyles and emergence of pathogens.</title>
        <authorList>
            <person name="Haridas S."/>
            <person name="Albert R."/>
            <person name="Binder M."/>
            <person name="Bloem J."/>
            <person name="Labutti K."/>
            <person name="Salamov A."/>
            <person name="Andreopoulos B."/>
            <person name="Baker S."/>
            <person name="Barry K."/>
            <person name="Bills G."/>
            <person name="Bluhm B."/>
            <person name="Cannon C."/>
            <person name="Castanera R."/>
            <person name="Culley D."/>
            <person name="Daum C."/>
            <person name="Ezra D."/>
            <person name="Gonzalez J."/>
            <person name="Henrissat B."/>
            <person name="Kuo A."/>
            <person name="Liang C."/>
            <person name="Lipzen A."/>
            <person name="Lutzoni F."/>
            <person name="Magnuson J."/>
            <person name="Mondo S."/>
            <person name="Nolan M."/>
            <person name="Ohm R."/>
            <person name="Pangilinan J."/>
            <person name="Park H.-J."/>
            <person name="Ramirez L."/>
            <person name="Alfaro M."/>
            <person name="Sun H."/>
            <person name="Tritt A."/>
            <person name="Yoshinaga Y."/>
            <person name="Zwiers L.-H."/>
            <person name="Turgeon B."/>
            <person name="Goodwin S."/>
            <person name="Spatafora J."/>
            <person name="Crous P."/>
            <person name="Grigoriev I."/>
        </authorList>
    </citation>
    <scope>NUCLEOTIDE SEQUENCE</scope>
    <source>
        <strain evidence="1">ATCC 200398</strain>
    </source>
</reference>
<organism evidence="1 2">
    <name type="scientific">Lindgomyces ingoldianus</name>
    <dbReference type="NCBI Taxonomy" id="673940"/>
    <lineage>
        <taxon>Eukaryota</taxon>
        <taxon>Fungi</taxon>
        <taxon>Dikarya</taxon>
        <taxon>Ascomycota</taxon>
        <taxon>Pezizomycotina</taxon>
        <taxon>Dothideomycetes</taxon>
        <taxon>Pleosporomycetidae</taxon>
        <taxon>Pleosporales</taxon>
        <taxon>Lindgomycetaceae</taxon>
        <taxon>Lindgomyces</taxon>
    </lineage>
</organism>
<name>A0ACB6R0W5_9PLEO</name>
<evidence type="ECO:0000313" key="1">
    <source>
        <dbReference type="EMBL" id="KAF2472781.1"/>
    </source>
</evidence>